<dbReference type="PROSITE" id="PS51170">
    <property type="entry name" value="CW"/>
    <property type="match status" value="1"/>
</dbReference>
<name>A0A839K306_9FIRM</name>
<dbReference type="InterPro" id="IPR003343">
    <property type="entry name" value="Big_2"/>
</dbReference>
<feature type="chain" id="PRO_5032483514" evidence="5">
    <location>
        <begin position="29"/>
        <end position="1962"/>
    </location>
</feature>
<dbReference type="InterPro" id="IPR007110">
    <property type="entry name" value="Ig-like_dom"/>
</dbReference>
<dbReference type="SMART" id="SM00635">
    <property type="entry name" value="BID_2"/>
    <property type="match status" value="1"/>
</dbReference>
<evidence type="ECO:0000313" key="8">
    <source>
        <dbReference type="EMBL" id="MBB2183572.1"/>
    </source>
</evidence>
<dbReference type="PROSITE" id="PS50835">
    <property type="entry name" value="IG_LIKE"/>
    <property type="match status" value="1"/>
</dbReference>
<keyword evidence="1" id="KW-0433">Leucine-rich repeat</keyword>
<feature type="domain" description="Ig-like" evidence="6">
    <location>
        <begin position="1152"/>
        <end position="1244"/>
    </location>
</feature>
<feature type="domain" description="SLH" evidence="7">
    <location>
        <begin position="1776"/>
        <end position="1839"/>
    </location>
</feature>
<dbReference type="Pfam" id="PF07523">
    <property type="entry name" value="Big_3"/>
    <property type="match status" value="1"/>
</dbReference>
<dbReference type="InterPro" id="IPR001119">
    <property type="entry name" value="SLH_dom"/>
</dbReference>
<feature type="domain" description="SLH" evidence="7">
    <location>
        <begin position="1710"/>
        <end position="1773"/>
    </location>
</feature>
<dbReference type="InterPro" id="IPR044060">
    <property type="entry name" value="Bacterial_rp_domain"/>
</dbReference>
<evidence type="ECO:0000256" key="1">
    <source>
        <dbReference type="ARBA" id="ARBA00022614"/>
    </source>
</evidence>
<dbReference type="PANTHER" id="PTHR47566:SF1">
    <property type="entry name" value="PROTEIN NUD1"/>
    <property type="match status" value="1"/>
</dbReference>
<dbReference type="PROSITE" id="PS51272">
    <property type="entry name" value="SLH"/>
    <property type="match status" value="3"/>
</dbReference>
<dbReference type="RefSeq" id="WP_228353205.1">
    <property type="nucleotide sequence ID" value="NZ_JACEGA010000001.1"/>
</dbReference>
<feature type="domain" description="SLH" evidence="7">
    <location>
        <begin position="1649"/>
        <end position="1709"/>
    </location>
</feature>
<dbReference type="Pfam" id="PF18998">
    <property type="entry name" value="Flg_new_2"/>
    <property type="match status" value="2"/>
</dbReference>
<comment type="caution">
    <text evidence="8">The sequence shown here is derived from an EMBL/GenBank/DDBJ whole genome shotgun (WGS) entry which is preliminary data.</text>
</comment>
<reference evidence="8 9" key="1">
    <citation type="submission" date="2020-07" db="EMBL/GenBank/DDBJ databases">
        <title>Characterization and genome sequencing of isolate MD1, a novel member within the family Lachnospiraceae.</title>
        <authorList>
            <person name="Rettenmaier R."/>
            <person name="Di Bello L."/>
            <person name="Zinser C."/>
            <person name="Scheitz K."/>
            <person name="Liebl W."/>
            <person name="Zverlov V."/>
        </authorList>
    </citation>
    <scope>NUCLEOTIDE SEQUENCE [LARGE SCALE GENOMIC DNA]</scope>
    <source>
        <strain evidence="8 9">MD1</strain>
    </source>
</reference>
<evidence type="ECO:0000259" key="6">
    <source>
        <dbReference type="PROSITE" id="PS50835"/>
    </source>
</evidence>
<keyword evidence="9" id="KW-1185">Reference proteome</keyword>
<dbReference type="InterPro" id="IPR022038">
    <property type="entry name" value="Ig-like_bact"/>
</dbReference>
<keyword evidence="5" id="KW-0732">Signal</keyword>
<proteinExistence type="predicted"/>
<dbReference type="InterPro" id="IPR013378">
    <property type="entry name" value="InlB-like_B-rpt"/>
</dbReference>
<evidence type="ECO:0000256" key="3">
    <source>
        <dbReference type="PROSITE-ProRule" id="PRU00591"/>
    </source>
</evidence>
<keyword evidence="2" id="KW-0677">Repeat</keyword>
<sequence>MNRTWKQIGSLFLSVCMVVTMLPVTAFAETGTKDSGSPLGASGEITAFAALDEDIAVQTEDIGTAKDDLNLPKTLKVTVTKTVTITTGSAVTATVSENDTATGSEAQKQEQQEEAKEITEETTVDVSDWVCGTPYDGDTEGDYVFTPALDLPDGLILAEGVSAPVIAVTVAKTAAPAEEAPAARGAAVPQSTGEDIAIDEANFPDKNFRDYLLAQTYGTDAILKAEEIASITGIGVLDKGITDLTGIEYFTAITYLRCGKNKLTELDVSKNTELISLTCFSNKLTELDVSNNTKLLELNVQENYLPNKSAIKGLDEARTTTFTFGNQKVDSITINHFNFPDEQFRSFLLNSSYVADGKLTVEAIANITVLDVSNKFITDLTGIEYFTELTNLNCSSNSLSRLDVSKNTKLTTLDARRNYFPNKSAITGLDEIRTTVTFAPQNLKVNAANFPDENFRSWLLSQSYGNDSTLTPEEIAEIKVIDVHSFVAAEKQISSLTGIEHFTELTELNCRNNQLTELDVSKNTKLSILYCDGNELTELNVSGHPALEKLDCAYNRLTALDVSKNTQLTELDCRSNELTELNVKQNTELTKLDCRSNELTELDVSQNTLLTRLVCGSNQLTGLDVSKNALLTWLYCDENLLTQLDVSKNTSLERLSCGPNQLTELDVSKNTQLAALFCSSNKLTVLDVSKNTKLSTLYVNLNYLPNQAAIKGLNSQTQLTFDLQKPSTPGKDVTSAFTDPNFRAAVRALLGRGSNEPIYDNEAARITYLGVNNESISSLAGIEYCTGLTELDGFLNAISELDLSKNTALERINCDAQEVPITLTRSGSSYTANITLNNPTLAEGLTYNNGILTSNSNTIASSPFTVATGHSNPNFKLSGTLNLTYVESGDITAPVLSGGSVNRASDTQAAIVFTTDEAGTAYYLVVNSGAAAPAAALIAAGTSLGSVSAGTVTDKAVTLTAGAKDIYVVVKDAAGNISSPLKIEAAAYAAPEATVSSIAVNSTIHKTAYKVGDMLDVTNLTIEASKSDGSKSTVPITADMVSGFNSTTAATSQTLTITYEGKTTTYTISIAKADGPAAPTGLTGVKPTTAGGSDGKITGTTALMEYSSNTSFTGATDCTGTEITGLAAGNYYVRVKATATHEAGAYAIVAVPEGAASPVTVTGVTVSPSTTSVQKGKTQTFTATVTGTGAFDTTVSWIVSGGAAGTQIDTSGKLTVDAGETAASLTVTATSNGDGTKAGTATVTVTEETVTKHILTVTNGTGDGSFAEGAKVTVTADAPDTGKEFDKWTSTVSGVLANETAPITIVTMPGGDVTVTATYKDKVVTPDTYSVDISGSYAATTGAGSYAQGTTVTIYAGNRSGYSFTGWTASGVTLANSSNASTTFTMPANAVTLTANWSYNGGGGGNGGGSSSGGSSSSTTTPATTTPGKAPNQPITAAAPVTATAGQNGTANASIPEKSVTDAIAKAQADAKAQGKTTNGTTVALNVTMPKGTTALTATLTKQSLDSLVSAGVTSLELNGSPVTVSFDTKALAEIQKQSSGNISITIAPNAKLSATAKTMIGTRPVYDLTVNYTKDGKNGTVSSFGGGTATVSVPYTPAKGEAIDGLYAVYVDASGNATRIAGSAYDANSGCVMFTTTHFSLYGIGYTAPSAKFTDITTHWAKESIDYVVGRGLLSGTTETTFAPDTAMTRGMLVTALGRLAGVDTKAYATNSFTDVKADSAFRPYIEWAYKKGVVQGTGNGKFEPDRAITREEIAVVFANFAKATGYTLPVTRNATTYADASSIGSTYQTAVTAMQQAGIMMGGTSNKFNLKSSATRAEVSSLLHRYIKLTIDPATAQGWAKNDAGQYLYYKDGKALTGTQTINGVKYFFNTDGTLKTGWVKDDTGNWRFYSGNTMLVGFWDLGANGNNKTYYFTKDGIMVAGKWLEVDGKWYYLNADGTLARSTKIDDYEVDEKGVRKTK</sequence>
<feature type="compositionally biased region" description="Low complexity" evidence="4">
    <location>
        <begin position="1413"/>
        <end position="1428"/>
    </location>
</feature>
<evidence type="ECO:0000256" key="2">
    <source>
        <dbReference type="ARBA" id="ARBA00022737"/>
    </source>
</evidence>
<dbReference type="SUPFAM" id="SSF52075">
    <property type="entry name" value="Outer arm dynein light chain 1"/>
    <property type="match status" value="1"/>
</dbReference>
<dbReference type="EMBL" id="JACEGA010000001">
    <property type="protein sequence ID" value="MBB2183572.1"/>
    <property type="molecule type" value="Genomic_DNA"/>
</dbReference>
<feature type="region of interest" description="Disordered" evidence="4">
    <location>
        <begin position="96"/>
        <end position="123"/>
    </location>
</feature>
<dbReference type="Gene3D" id="2.60.40.3630">
    <property type="match status" value="1"/>
</dbReference>
<evidence type="ECO:0000256" key="4">
    <source>
        <dbReference type="SAM" id="MobiDB-lite"/>
    </source>
</evidence>
<dbReference type="SUPFAM" id="SSF52058">
    <property type="entry name" value="L domain-like"/>
    <property type="match status" value="1"/>
</dbReference>
<dbReference type="InterPro" id="IPR018337">
    <property type="entry name" value="Cell_wall/Cho-bd_repeat"/>
</dbReference>
<feature type="region of interest" description="Disordered" evidence="4">
    <location>
        <begin position="1404"/>
        <end position="1435"/>
    </location>
</feature>
<organism evidence="8 9">
    <name type="scientific">Variimorphobacter saccharofermentans</name>
    <dbReference type="NCBI Taxonomy" id="2755051"/>
    <lineage>
        <taxon>Bacteria</taxon>
        <taxon>Bacillati</taxon>
        <taxon>Bacillota</taxon>
        <taxon>Clostridia</taxon>
        <taxon>Lachnospirales</taxon>
        <taxon>Lachnospiraceae</taxon>
        <taxon>Variimorphobacter</taxon>
    </lineage>
</organism>
<dbReference type="SUPFAM" id="SSF69360">
    <property type="entry name" value="Cell wall binding repeat"/>
    <property type="match status" value="1"/>
</dbReference>
<feature type="compositionally biased region" description="Basic and acidic residues" evidence="4">
    <location>
        <begin position="107"/>
        <end position="119"/>
    </location>
</feature>
<dbReference type="Gene3D" id="2.60.40.1080">
    <property type="match status" value="1"/>
</dbReference>
<feature type="repeat" description="Cell wall-binding" evidence="3">
    <location>
        <begin position="1923"/>
        <end position="1942"/>
    </location>
</feature>
<accession>A0A839K306</accession>
<dbReference type="Gene3D" id="3.80.10.10">
    <property type="entry name" value="Ribonuclease Inhibitor"/>
    <property type="match status" value="4"/>
</dbReference>
<feature type="signal peptide" evidence="5">
    <location>
        <begin position="1"/>
        <end position="28"/>
    </location>
</feature>
<protein>
    <submittedName>
        <fullName evidence="8">S-layer homology domain-containing protein</fullName>
    </submittedName>
</protein>
<gene>
    <name evidence="8" type="ORF">H0486_11870</name>
</gene>
<dbReference type="GO" id="GO:0035591">
    <property type="term" value="F:signaling adaptor activity"/>
    <property type="evidence" value="ECO:0007669"/>
    <property type="project" value="TreeGrafter"/>
</dbReference>
<dbReference type="Pfam" id="PF19127">
    <property type="entry name" value="Choline_bind_3"/>
    <property type="match status" value="2"/>
</dbReference>
<dbReference type="PANTHER" id="PTHR47566">
    <property type="match status" value="1"/>
</dbReference>
<dbReference type="NCBIfam" id="TIGR02543">
    <property type="entry name" value="List_Bact_rpt"/>
    <property type="match status" value="1"/>
</dbReference>
<evidence type="ECO:0000256" key="5">
    <source>
        <dbReference type="SAM" id="SignalP"/>
    </source>
</evidence>
<dbReference type="SUPFAM" id="SSF48726">
    <property type="entry name" value="Immunoglobulin"/>
    <property type="match status" value="1"/>
</dbReference>
<dbReference type="InterPro" id="IPR052574">
    <property type="entry name" value="CDIRP"/>
</dbReference>
<dbReference type="InterPro" id="IPR036179">
    <property type="entry name" value="Ig-like_dom_sf"/>
</dbReference>
<evidence type="ECO:0000313" key="9">
    <source>
        <dbReference type="Proteomes" id="UP000574276"/>
    </source>
</evidence>
<evidence type="ECO:0000259" key="7">
    <source>
        <dbReference type="PROSITE" id="PS51272"/>
    </source>
</evidence>
<dbReference type="Proteomes" id="UP000574276">
    <property type="component" value="Unassembled WGS sequence"/>
</dbReference>
<dbReference type="Gene3D" id="2.10.270.10">
    <property type="entry name" value="Cholin Binding"/>
    <property type="match status" value="1"/>
</dbReference>
<dbReference type="InterPro" id="IPR032675">
    <property type="entry name" value="LRR_dom_sf"/>
</dbReference>
<dbReference type="Pfam" id="PF00395">
    <property type="entry name" value="SLH"/>
    <property type="match status" value="3"/>
</dbReference>